<dbReference type="PANTHER" id="PTHR21649">
    <property type="entry name" value="CHLOROPHYLL A/B BINDING PROTEIN"/>
    <property type="match status" value="1"/>
</dbReference>
<proteinExistence type="predicted"/>
<dbReference type="EMBL" id="HBGE01065514">
    <property type="protein sequence ID" value="CAD9162500.1"/>
    <property type="molecule type" value="Transcribed_RNA"/>
</dbReference>
<feature type="binding site" evidence="5">
    <location>
        <position position="123"/>
    </location>
    <ligand>
        <name>chlorophyll a</name>
        <dbReference type="ChEBI" id="CHEBI:58416"/>
        <label>1</label>
    </ligand>
</feature>
<accession>A0A7S1RD08</accession>
<organism evidence="6">
    <name type="scientific">Alexandrium catenella</name>
    <name type="common">Red tide dinoflagellate</name>
    <name type="synonym">Gonyaulax catenella</name>
    <dbReference type="NCBI Taxonomy" id="2925"/>
    <lineage>
        <taxon>Eukaryota</taxon>
        <taxon>Sar</taxon>
        <taxon>Alveolata</taxon>
        <taxon>Dinophyceae</taxon>
        <taxon>Gonyaulacales</taxon>
        <taxon>Pyrocystaceae</taxon>
        <taxon>Alexandrium</taxon>
    </lineage>
</organism>
<evidence type="ECO:0000256" key="5">
    <source>
        <dbReference type="PIRSR" id="PIRSR601344-1"/>
    </source>
</evidence>
<keyword evidence="4" id="KW-0934">Plastid</keyword>
<evidence type="ECO:0000256" key="4">
    <source>
        <dbReference type="ARBA" id="ARBA00022640"/>
    </source>
</evidence>
<protein>
    <submittedName>
        <fullName evidence="6">Uncharacterized protein</fullName>
    </submittedName>
</protein>
<feature type="binding site" description="axial binding residue" evidence="5">
    <location>
        <position position="125"/>
    </location>
    <ligand>
        <name>chlorophyll b</name>
        <dbReference type="ChEBI" id="CHEBI:61721"/>
        <label>1</label>
    </ligand>
    <ligandPart>
        <name>Mg</name>
        <dbReference type="ChEBI" id="CHEBI:25107"/>
    </ligandPart>
</feature>
<dbReference type="GO" id="GO:0016168">
    <property type="term" value="F:chlorophyll binding"/>
    <property type="evidence" value="ECO:0007669"/>
    <property type="project" value="UniProtKB-KW"/>
</dbReference>
<feature type="binding site" evidence="5">
    <location>
        <position position="120"/>
    </location>
    <ligand>
        <name>chlorophyll a</name>
        <dbReference type="ChEBI" id="CHEBI:58416"/>
        <label>1</label>
    </ligand>
</feature>
<feature type="binding site" evidence="5">
    <location>
        <position position="223"/>
    </location>
    <ligand>
        <name>chlorophyll a</name>
        <dbReference type="ChEBI" id="CHEBI:58416"/>
        <label>1</label>
    </ligand>
</feature>
<dbReference type="InterPro" id="IPR022796">
    <property type="entry name" value="Chloroa_b-bind"/>
</dbReference>
<keyword evidence="3" id="KW-0602">Photosynthesis</keyword>
<keyword evidence="5" id="KW-0148">Chlorophyll</keyword>
<reference evidence="6" key="1">
    <citation type="submission" date="2021-01" db="EMBL/GenBank/DDBJ databases">
        <authorList>
            <person name="Corre E."/>
            <person name="Pelletier E."/>
            <person name="Niang G."/>
            <person name="Scheremetjew M."/>
            <person name="Finn R."/>
            <person name="Kale V."/>
            <person name="Holt S."/>
            <person name="Cochrane G."/>
            <person name="Meng A."/>
            <person name="Brown T."/>
            <person name="Cohen L."/>
        </authorList>
    </citation>
    <scope>NUCLEOTIDE SEQUENCE</scope>
    <source>
        <strain evidence="6">OF101</strain>
    </source>
</reference>
<dbReference type="GO" id="GO:0009765">
    <property type="term" value="P:photosynthesis, light harvesting"/>
    <property type="evidence" value="ECO:0007669"/>
    <property type="project" value="InterPro"/>
</dbReference>
<dbReference type="GO" id="GO:0016020">
    <property type="term" value="C:membrane"/>
    <property type="evidence" value="ECO:0007669"/>
    <property type="project" value="InterPro"/>
</dbReference>
<dbReference type="InterPro" id="IPR001344">
    <property type="entry name" value="Chloro_AB-bd_pln"/>
</dbReference>
<evidence type="ECO:0000256" key="1">
    <source>
        <dbReference type="ARBA" id="ARBA00004229"/>
    </source>
</evidence>
<keyword evidence="2" id="KW-0150">Chloroplast</keyword>
<dbReference type="SUPFAM" id="SSF103511">
    <property type="entry name" value="Chlorophyll a-b binding protein"/>
    <property type="match status" value="2"/>
</dbReference>
<feature type="binding site" evidence="5">
    <location>
        <position position="99"/>
    </location>
    <ligand>
        <name>chlorophyll a</name>
        <dbReference type="ChEBI" id="CHEBI:58416"/>
        <label>1</label>
    </ligand>
</feature>
<evidence type="ECO:0000256" key="2">
    <source>
        <dbReference type="ARBA" id="ARBA00022528"/>
    </source>
</evidence>
<dbReference type="Gene3D" id="1.10.3460.10">
    <property type="entry name" value="Chlorophyll a/b binding protein domain"/>
    <property type="match status" value="2"/>
</dbReference>
<comment type="subcellular location">
    <subcellularLocation>
        <location evidence="1">Plastid</location>
        <location evidence="1">Chloroplast</location>
    </subcellularLocation>
</comment>
<dbReference type="Pfam" id="PF00504">
    <property type="entry name" value="Chloroa_b-bind"/>
    <property type="match status" value="2"/>
</dbReference>
<gene>
    <name evidence="6" type="ORF">ACAT0790_LOCUS39265</name>
</gene>
<feature type="binding site" evidence="5">
    <location>
        <position position="228"/>
    </location>
    <ligand>
        <name>chlorophyll a</name>
        <dbReference type="ChEBI" id="CHEBI:58416"/>
        <label>1</label>
    </ligand>
</feature>
<dbReference type="AlphaFoldDB" id="A0A7S1RD08"/>
<feature type="binding site" evidence="5">
    <location>
        <position position="226"/>
    </location>
    <ligand>
        <name>chlorophyll a</name>
        <dbReference type="ChEBI" id="CHEBI:58416"/>
        <label>1</label>
    </ligand>
</feature>
<name>A0A7S1RD08_ALECA</name>
<sequence>MAQVSQVAMLAEPSAFLLPSAGLKAQVATPGENIVQIERSATSAGASPLGLPLTAVTALGAATALAARRRGHRAVNARGATTSKAFENETGVQAPLGFWDPMAFTKDGDVEDFRRRRETELKHGRVSMFAVMGFITPEYFKFPGYLSPSGQLKFADVPNGLAAIGKVPVEGWLQWVALCGFYELCVNVPQDPADPGNYGRGRLGITGESIADPESRKRSLNSELANGRLAMVAIMGMIFQNGFIGTTSPAMWIPGSASATEMRAGPKILEGTGGPFPDSFWDPAGLSKGKSDEQLLHWRAVELKHGRVCMMACLGWFYTASGNHAIGDAAARTPVSNDPLIAVTQIPIGGVFQVVFTIMCLEWMVTYVTKPPADKPWDIFGWSAVVYEDEPSWKEEQLKELNNGRLAMMGFIGLVSQELITGDYAPGIIKPCFGNVICDGITDWTKPYPPSAYVVPFQLPFWSYPQYPF</sequence>
<feature type="binding site" evidence="5">
    <location>
        <position position="240"/>
    </location>
    <ligand>
        <name>chlorophyll a</name>
        <dbReference type="ChEBI" id="CHEBI:58416"/>
        <label>1</label>
    </ligand>
</feature>
<dbReference type="GO" id="GO:0009507">
    <property type="term" value="C:chloroplast"/>
    <property type="evidence" value="ECO:0007669"/>
    <property type="project" value="UniProtKB-SubCell"/>
</dbReference>
<keyword evidence="5" id="KW-0157">Chromophore</keyword>
<evidence type="ECO:0000313" key="6">
    <source>
        <dbReference type="EMBL" id="CAD9162500.1"/>
    </source>
</evidence>
<evidence type="ECO:0000256" key="3">
    <source>
        <dbReference type="ARBA" id="ARBA00022531"/>
    </source>
</evidence>